<keyword evidence="1" id="KW-0732">Signal</keyword>
<name>A0ABQ5XM19_9GAMM</name>
<evidence type="ECO:0000259" key="6">
    <source>
        <dbReference type="Pfam" id="PF09864"/>
    </source>
</evidence>
<dbReference type="InterPro" id="IPR018660">
    <property type="entry name" value="MliC"/>
</dbReference>
<dbReference type="Gene3D" id="2.40.128.200">
    <property type="match status" value="1"/>
</dbReference>
<dbReference type="EMBL" id="BSOB01000010">
    <property type="protein sequence ID" value="GLQ92251.1"/>
    <property type="molecule type" value="Genomic_DNA"/>
</dbReference>
<comment type="caution">
    <text evidence="7">The sequence shown here is derived from an EMBL/GenBank/DDBJ whole genome shotgun (WGS) entry which is preliminary data.</text>
</comment>
<dbReference type="InterPro" id="IPR036328">
    <property type="entry name" value="MliC_sf"/>
</dbReference>
<keyword evidence="3" id="KW-0564">Palmitate</keyword>
<sequence>MREIHPSAQPSPQRGEGARDIKFPRMPVSLRRNDAEAYVRLERESVMSMRYSIAATAVLMMTGCTTTPIDRAAWMNYACSNGQNVQATYPDTNAAVIELQGKTHTLHVALSGSGTRYTGEGWQWWTKGMHDGTLAPLAPGESIAGAPGTTCHAN</sequence>
<keyword evidence="2" id="KW-0472">Membrane</keyword>
<evidence type="ECO:0000256" key="1">
    <source>
        <dbReference type="ARBA" id="ARBA00022729"/>
    </source>
</evidence>
<dbReference type="Proteomes" id="UP001156670">
    <property type="component" value="Unassembled WGS sequence"/>
</dbReference>
<accession>A0ABQ5XM19</accession>
<reference evidence="8" key="1">
    <citation type="journal article" date="2019" name="Int. J. Syst. Evol. Microbiol.">
        <title>The Global Catalogue of Microorganisms (GCM) 10K type strain sequencing project: providing services to taxonomists for standard genome sequencing and annotation.</title>
        <authorList>
            <consortium name="The Broad Institute Genomics Platform"/>
            <consortium name="The Broad Institute Genome Sequencing Center for Infectious Disease"/>
            <person name="Wu L."/>
            <person name="Ma J."/>
        </authorList>
    </citation>
    <scope>NUCLEOTIDE SEQUENCE [LARGE SCALE GENOMIC DNA]</scope>
    <source>
        <strain evidence="8">NBRC 111980</strain>
    </source>
</reference>
<proteinExistence type="predicted"/>
<keyword evidence="8" id="KW-1185">Reference proteome</keyword>
<evidence type="ECO:0000313" key="8">
    <source>
        <dbReference type="Proteomes" id="UP001156670"/>
    </source>
</evidence>
<feature type="region of interest" description="Disordered" evidence="5">
    <location>
        <begin position="1"/>
        <end position="23"/>
    </location>
</feature>
<dbReference type="SUPFAM" id="SSF141488">
    <property type="entry name" value="YdhA-like"/>
    <property type="match status" value="1"/>
</dbReference>
<evidence type="ECO:0000256" key="2">
    <source>
        <dbReference type="ARBA" id="ARBA00023136"/>
    </source>
</evidence>
<gene>
    <name evidence="7" type="ORF">GCM10007901_12020</name>
</gene>
<feature type="domain" description="C-type lysozyme inhibitor" evidence="6">
    <location>
        <begin position="77"/>
        <end position="134"/>
    </location>
</feature>
<keyword evidence="4" id="KW-0449">Lipoprotein</keyword>
<evidence type="ECO:0000256" key="3">
    <source>
        <dbReference type="ARBA" id="ARBA00023139"/>
    </source>
</evidence>
<organism evidence="7 8">
    <name type="scientific">Dyella acidisoli</name>
    <dbReference type="NCBI Taxonomy" id="1867834"/>
    <lineage>
        <taxon>Bacteria</taxon>
        <taxon>Pseudomonadati</taxon>
        <taxon>Pseudomonadota</taxon>
        <taxon>Gammaproteobacteria</taxon>
        <taxon>Lysobacterales</taxon>
        <taxon>Rhodanobacteraceae</taxon>
        <taxon>Dyella</taxon>
    </lineage>
</organism>
<dbReference type="Pfam" id="PF09864">
    <property type="entry name" value="MliC"/>
    <property type="match status" value="1"/>
</dbReference>
<evidence type="ECO:0000256" key="5">
    <source>
        <dbReference type="SAM" id="MobiDB-lite"/>
    </source>
</evidence>
<evidence type="ECO:0000256" key="4">
    <source>
        <dbReference type="ARBA" id="ARBA00023288"/>
    </source>
</evidence>
<protein>
    <recommendedName>
        <fullName evidence="6">C-type lysozyme inhibitor domain-containing protein</fullName>
    </recommendedName>
</protein>
<evidence type="ECO:0000313" key="7">
    <source>
        <dbReference type="EMBL" id="GLQ92251.1"/>
    </source>
</evidence>